<keyword evidence="2" id="KW-1185">Reference proteome</keyword>
<evidence type="ECO:0000313" key="2">
    <source>
        <dbReference type="Proteomes" id="UP001162031"/>
    </source>
</evidence>
<name>A0AAV0TP46_HYABA</name>
<sequence>MDEVAELLTTINRDTDESFGMLRSVLGDFALDPFRTSDGSTGSLMASMFKNSACSSSRPHAFGWPTTCLRVSRRRCTGGCARQSGLWVIASLLGIAGSPDQKHRASTLAKAAACQRASYDMAAAMQAGNQATPRIFRQVGSLAPLRAVKSSCSSRRGPTTGLGGMFGFRIADVNYTGIRTRAMEAHAGTLNTTYAAAQAMIAGRLAKQYPAQFSAGGISNAGAISDQLVARMKDGSWAALGIWRCRKGDEMPSTTNDLLAGLEAAVGVSAAARSQGALATSTGRFIPGSVDHGWGAQREPWARAKLAPAIR</sequence>
<protein>
    <submittedName>
        <fullName evidence="1">Uncharacterized protein</fullName>
    </submittedName>
</protein>
<dbReference type="Proteomes" id="UP001162031">
    <property type="component" value="Unassembled WGS sequence"/>
</dbReference>
<evidence type="ECO:0000313" key="1">
    <source>
        <dbReference type="EMBL" id="CAI5725123.1"/>
    </source>
</evidence>
<accession>A0AAV0TP46</accession>
<reference evidence="1" key="1">
    <citation type="submission" date="2022-12" db="EMBL/GenBank/DDBJ databases">
        <authorList>
            <person name="Webb A."/>
        </authorList>
    </citation>
    <scope>NUCLEOTIDE SEQUENCE</scope>
    <source>
        <strain evidence="1">Hp1</strain>
    </source>
</reference>
<proteinExistence type="predicted"/>
<gene>
    <name evidence="1" type="ORF">HBR001_LOCUS3525</name>
</gene>
<dbReference type="EMBL" id="CANTFL010000581">
    <property type="protein sequence ID" value="CAI5725123.1"/>
    <property type="molecule type" value="Genomic_DNA"/>
</dbReference>
<organism evidence="1 2">
    <name type="scientific">Hyaloperonospora brassicae</name>
    <name type="common">Brassica downy mildew</name>
    <name type="synonym">Peronospora brassicae</name>
    <dbReference type="NCBI Taxonomy" id="162125"/>
    <lineage>
        <taxon>Eukaryota</taxon>
        <taxon>Sar</taxon>
        <taxon>Stramenopiles</taxon>
        <taxon>Oomycota</taxon>
        <taxon>Peronosporomycetes</taxon>
        <taxon>Peronosporales</taxon>
        <taxon>Peronosporaceae</taxon>
        <taxon>Hyaloperonospora</taxon>
    </lineage>
</organism>
<dbReference type="AlphaFoldDB" id="A0AAV0TP46"/>
<comment type="caution">
    <text evidence="1">The sequence shown here is derived from an EMBL/GenBank/DDBJ whole genome shotgun (WGS) entry which is preliminary data.</text>
</comment>